<dbReference type="RefSeq" id="WP_240131222.1">
    <property type="nucleotide sequence ID" value="NZ_JACSDI010000007.1"/>
</dbReference>
<accession>A0ABS9QW88</accession>
<evidence type="ECO:0000313" key="2">
    <source>
        <dbReference type="Proteomes" id="UP000829384"/>
    </source>
</evidence>
<keyword evidence="2" id="KW-1185">Reference proteome</keyword>
<proteinExistence type="predicted"/>
<gene>
    <name evidence="1" type="ORF">H9J30_11850</name>
</gene>
<protein>
    <submittedName>
        <fullName evidence="1">Uncharacterized protein</fullName>
    </submittedName>
</protein>
<comment type="caution">
    <text evidence="1">The sequence shown here is derived from an EMBL/GenBank/DDBJ whole genome shotgun (WGS) entry which is preliminary data.</text>
</comment>
<dbReference type="InterPro" id="IPR036410">
    <property type="entry name" value="HSP_DnaJ_Cys-rich_dom_sf"/>
</dbReference>
<name>A0ABS9QW88_9GAMM</name>
<dbReference type="EMBL" id="JACSDI010000007">
    <property type="protein sequence ID" value="MCG9964604.1"/>
    <property type="molecule type" value="Genomic_DNA"/>
</dbReference>
<sequence length="193" mass="20714">MCVSIERLFCLTSQQAISIAPVAAGKGIFSREDAAGVIAMVQHVNPIGVKVLEAKIGGNHNSGAELAYALTATFEARNVHPKAAKALAFMAVTEVCSAHRCPKCNGVGSIDARLRPCRACQGSGIKNVRTVKQMAAQFNALSGLKISEQQFSQIYYDVYMEAIDELYQQEGEAAKYASKVLRMVEAESEVVNG</sequence>
<dbReference type="SUPFAM" id="SSF57938">
    <property type="entry name" value="DnaJ/Hsp40 cysteine-rich domain"/>
    <property type="match status" value="1"/>
</dbReference>
<reference evidence="1 2" key="1">
    <citation type="submission" date="2020-08" db="EMBL/GenBank/DDBJ databases">
        <title>Whole genome sequence of Shewanella sp strain PS-2.</title>
        <authorList>
            <person name="Das S.K."/>
        </authorList>
    </citation>
    <scope>NUCLEOTIDE SEQUENCE [LARGE SCALE GENOMIC DNA]</scope>
    <source>
        <strain evidence="1 2">PS-2</strain>
    </source>
</reference>
<dbReference type="Gene3D" id="1.10.274.110">
    <property type="match status" value="1"/>
</dbReference>
<evidence type="ECO:0000313" key="1">
    <source>
        <dbReference type="EMBL" id="MCG9964604.1"/>
    </source>
</evidence>
<organism evidence="1 2">
    <name type="scientific">Shewanella cutis</name>
    <dbReference type="NCBI Taxonomy" id="2766780"/>
    <lineage>
        <taxon>Bacteria</taxon>
        <taxon>Pseudomonadati</taxon>
        <taxon>Pseudomonadota</taxon>
        <taxon>Gammaproteobacteria</taxon>
        <taxon>Alteromonadales</taxon>
        <taxon>Shewanellaceae</taxon>
        <taxon>Shewanella</taxon>
    </lineage>
</organism>
<dbReference type="InterPro" id="IPR038500">
    <property type="entry name" value="Antitermination_sf"/>
</dbReference>
<dbReference type="Proteomes" id="UP000829384">
    <property type="component" value="Unassembled WGS sequence"/>
</dbReference>